<proteinExistence type="predicted"/>
<evidence type="ECO:0000256" key="1">
    <source>
        <dbReference type="SAM" id="MobiDB-lite"/>
    </source>
</evidence>
<dbReference type="EMBL" id="CADCWK010000229">
    <property type="protein sequence ID" value="CAA9565936.1"/>
    <property type="molecule type" value="Genomic_DNA"/>
</dbReference>
<feature type="region of interest" description="Disordered" evidence="1">
    <location>
        <begin position="1"/>
        <end position="33"/>
    </location>
</feature>
<sequence>MNRPADRPVSSGSGHDLASTGAARRHGSTGTGRARPWPWVSWWFSSILIVPLVVIGVVQLSRASDGPRMVSWTVSDASGPVAGARVSAGALIATTDASGAVRLDANTIGTMPVVFEREGSRPVEATVPSSVEEQLTIPL</sequence>
<keyword evidence="2" id="KW-1133">Transmembrane helix</keyword>
<evidence type="ECO:0000313" key="3">
    <source>
        <dbReference type="EMBL" id="CAA9565936.1"/>
    </source>
</evidence>
<protein>
    <submittedName>
        <fullName evidence="3">Uncharacterized protein</fullName>
    </submittedName>
</protein>
<keyword evidence="2" id="KW-0812">Transmembrane</keyword>
<accession>A0A6J4V0I5</accession>
<gene>
    <name evidence="3" type="ORF">AVDCRST_MAG33-2057</name>
</gene>
<evidence type="ECO:0000256" key="2">
    <source>
        <dbReference type="SAM" id="Phobius"/>
    </source>
</evidence>
<reference evidence="3" key="1">
    <citation type="submission" date="2020-02" db="EMBL/GenBank/DDBJ databases">
        <authorList>
            <person name="Meier V. D."/>
        </authorList>
    </citation>
    <scope>NUCLEOTIDE SEQUENCE</scope>
    <source>
        <strain evidence="3">AVDCRST_MAG33</strain>
    </source>
</reference>
<keyword evidence="2" id="KW-0472">Membrane</keyword>
<name>A0A6J4V0I5_9BACT</name>
<organism evidence="3">
    <name type="scientific">uncultured Thermomicrobiales bacterium</name>
    <dbReference type="NCBI Taxonomy" id="1645740"/>
    <lineage>
        <taxon>Bacteria</taxon>
        <taxon>Pseudomonadati</taxon>
        <taxon>Thermomicrobiota</taxon>
        <taxon>Thermomicrobia</taxon>
        <taxon>Thermomicrobiales</taxon>
        <taxon>environmental samples</taxon>
    </lineage>
</organism>
<feature type="transmembrane region" description="Helical" evidence="2">
    <location>
        <begin position="40"/>
        <end position="60"/>
    </location>
</feature>
<dbReference type="AlphaFoldDB" id="A0A6J4V0I5"/>